<dbReference type="GO" id="GO:0000967">
    <property type="term" value="P:rRNA 5'-end processing"/>
    <property type="evidence" value="ECO:0007669"/>
    <property type="project" value="UniProtKB-UniRule"/>
</dbReference>
<dbReference type="PANTHER" id="PTHR33317">
    <property type="entry name" value="POLYNUCLEOTIDYL TRANSFERASE, RIBONUCLEASE H-LIKE SUPERFAMILY PROTEIN"/>
    <property type="match status" value="1"/>
</dbReference>
<proteinExistence type="inferred from homology"/>
<dbReference type="PANTHER" id="PTHR33317:SF4">
    <property type="entry name" value="POLYNUCLEOTIDYL TRANSFERASE, RIBONUCLEASE H-LIKE SUPERFAMILY PROTEIN"/>
    <property type="match status" value="1"/>
</dbReference>
<dbReference type="InterPro" id="IPR012337">
    <property type="entry name" value="RNaseH-like_sf"/>
</dbReference>
<name>A0A084ILF8_SALHC</name>
<dbReference type="EC" id="3.1.-.-" evidence="5"/>
<dbReference type="OrthoDB" id="9796140at2"/>
<keyword evidence="2 5" id="KW-0690">Ribosome biogenesis</keyword>
<comment type="caution">
    <text evidence="7">The sequence shown here is derived from an EMBL/GenBank/DDBJ whole genome shotgun (WGS) entry which is preliminary data.</text>
</comment>
<keyword evidence="1 5" id="KW-0963">Cytoplasm</keyword>
<evidence type="ECO:0000259" key="6">
    <source>
        <dbReference type="SMART" id="SM00732"/>
    </source>
</evidence>
<comment type="function">
    <text evidence="5">Could be a nuclease involved in processing of the 5'-end of pre-16S rRNA.</text>
</comment>
<comment type="subcellular location">
    <subcellularLocation>
        <location evidence="5">Cytoplasm</location>
    </subcellularLocation>
</comment>
<dbReference type="EMBL" id="APNK01000011">
    <property type="protein sequence ID" value="KEZ77542.1"/>
    <property type="molecule type" value="Genomic_DNA"/>
</dbReference>
<dbReference type="Pfam" id="PF03652">
    <property type="entry name" value="RuvX"/>
    <property type="match status" value="1"/>
</dbReference>
<dbReference type="InterPro" id="IPR005227">
    <property type="entry name" value="YqgF"/>
</dbReference>
<dbReference type="InterPro" id="IPR037027">
    <property type="entry name" value="YqgF/RNaseH-like_dom_sf"/>
</dbReference>
<dbReference type="NCBIfam" id="TIGR00250">
    <property type="entry name" value="RNAse_H_YqgF"/>
    <property type="match status" value="1"/>
</dbReference>
<dbReference type="SMART" id="SM00732">
    <property type="entry name" value="YqgFc"/>
    <property type="match status" value="1"/>
</dbReference>
<dbReference type="eggNOG" id="COG0816">
    <property type="taxonomic scope" value="Bacteria"/>
</dbReference>
<dbReference type="Proteomes" id="UP000028302">
    <property type="component" value="Unassembled WGS sequence"/>
</dbReference>
<evidence type="ECO:0000256" key="2">
    <source>
        <dbReference type="ARBA" id="ARBA00022517"/>
    </source>
</evidence>
<dbReference type="HAMAP" id="MF_00651">
    <property type="entry name" value="Nuclease_YqgF"/>
    <property type="match status" value="1"/>
</dbReference>
<dbReference type="GO" id="GO:0005829">
    <property type="term" value="C:cytosol"/>
    <property type="evidence" value="ECO:0007669"/>
    <property type="project" value="TreeGrafter"/>
</dbReference>
<evidence type="ECO:0000313" key="8">
    <source>
        <dbReference type="Proteomes" id="UP000028302"/>
    </source>
</evidence>
<keyword evidence="4 5" id="KW-0378">Hydrolase</keyword>
<dbReference type="InterPro" id="IPR006641">
    <property type="entry name" value="YqgF/RNaseH-like_dom"/>
</dbReference>
<protein>
    <recommendedName>
        <fullName evidence="5">Putative pre-16S rRNA nuclease</fullName>
        <ecNumber evidence="5">3.1.-.-</ecNumber>
    </recommendedName>
</protein>
<evidence type="ECO:0000256" key="5">
    <source>
        <dbReference type="HAMAP-Rule" id="MF_00651"/>
    </source>
</evidence>
<evidence type="ECO:0000256" key="3">
    <source>
        <dbReference type="ARBA" id="ARBA00022722"/>
    </source>
</evidence>
<sequence length="153" mass="16630">MPDDGVALGFDYGKRRVGIAVGSHVTGSARPLTTLEHRAGMPDWAALDALMAEWQPTALVVGLPLNAAGETQKMTNRARNFSEEIWGRYRVTVHTVDERYTTIEAGERLRTARATGSRGKRIAKGDIDAMAAQTILESWLTGQLDSAPAGDHR</sequence>
<dbReference type="GO" id="GO:0016788">
    <property type="term" value="F:hydrolase activity, acting on ester bonds"/>
    <property type="evidence" value="ECO:0007669"/>
    <property type="project" value="UniProtKB-UniRule"/>
</dbReference>
<dbReference type="SUPFAM" id="SSF53098">
    <property type="entry name" value="Ribonuclease H-like"/>
    <property type="match status" value="1"/>
</dbReference>
<keyword evidence="8" id="KW-1185">Reference proteome</keyword>
<evidence type="ECO:0000256" key="4">
    <source>
        <dbReference type="ARBA" id="ARBA00022801"/>
    </source>
</evidence>
<gene>
    <name evidence="7" type="ORF">C41B8_09196</name>
</gene>
<keyword evidence="3 5" id="KW-0540">Nuclease</keyword>
<feature type="domain" description="YqgF/RNase H-like" evidence="6">
    <location>
        <begin position="5"/>
        <end position="105"/>
    </location>
</feature>
<reference evidence="7 8" key="1">
    <citation type="submission" date="2013-03" db="EMBL/GenBank/DDBJ databases">
        <title>Salinisphaera hydrothermalis C41B8 Genome Sequencing.</title>
        <authorList>
            <person name="Li C."/>
            <person name="Lai Q."/>
            <person name="Shao Z."/>
        </authorList>
    </citation>
    <scope>NUCLEOTIDE SEQUENCE [LARGE SCALE GENOMIC DNA]</scope>
    <source>
        <strain evidence="7 8">C41B8</strain>
    </source>
</reference>
<accession>A0A084ILF8</accession>
<dbReference type="Gene3D" id="3.30.420.140">
    <property type="entry name" value="YqgF/RNase H-like domain"/>
    <property type="match status" value="1"/>
</dbReference>
<comment type="similarity">
    <text evidence="5">Belongs to the YqgF HJR family.</text>
</comment>
<evidence type="ECO:0000256" key="1">
    <source>
        <dbReference type="ARBA" id="ARBA00022490"/>
    </source>
</evidence>
<dbReference type="CDD" id="cd16964">
    <property type="entry name" value="YqgF"/>
    <property type="match status" value="1"/>
</dbReference>
<dbReference type="AlphaFoldDB" id="A0A084ILF8"/>
<organism evidence="7 8">
    <name type="scientific">Salinisphaera hydrothermalis (strain C41B8)</name>
    <dbReference type="NCBI Taxonomy" id="1304275"/>
    <lineage>
        <taxon>Bacteria</taxon>
        <taxon>Pseudomonadati</taxon>
        <taxon>Pseudomonadota</taxon>
        <taxon>Gammaproteobacteria</taxon>
        <taxon>Salinisphaerales</taxon>
        <taxon>Salinisphaeraceae</taxon>
        <taxon>Salinisphaera</taxon>
    </lineage>
</organism>
<evidence type="ECO:0000313" key="7">
    <source>
        <dbReference type="EMBL" id="KEZ77542.1"/>
    </source>
</evidence>
<dbReference type="STRING" id="1304275.C41B8_09196"/>
<dbReference type="RefSeq" id="WP_037336936.1">
    <property type="nucleotide sequence ID" value="NZ_APNK01000011.1"/>
</dbReference>
<dbReference type="GO" id="GO:0004518">
    <property type="term" value="F:nuclease activity"/>
    <property type="evidence" value="ECO:0007669"/>
    <property type="project" value="UniProtKB-KW"/>
</dbReference>